<keyword evidence="2" id="KW-1003">Cell membrane</keyword>
<dbReference type="EMBL" id="CP159534">
    <property type="protein sequence ID" value="XCJ71298.1"/>
    <property type="molecule type" value="Genomic_DNA"/>
</dbReference>
<dbReference type="InterPro" id="IPR038731">
    <property type="entry name" value="RgtA/B/C-like"/>
</dbReference>
<dbReference type="PANTHER" id="PTHR33908:SF3">
    <property type="entry name" value="UNDECAPRENYL PHOSPHATE-ALPHA-4-AMINO-4-DEOXY-L-ARABINOSE ARABINOSYL TRANSFERASE"/>
    <property type="match status" value="1"/>
</dbReference>
<feature type="transmembrane region" description="Helical" evidence="9">
    <location>
        <begin position="162"/>
        <end position="184"/>
    </location>
</feature>
<feature type="domain" description="Glycosyltransferase RgtA/B/C/D-like" evidence="10">
    <location>
        <begin position="83"/>
        <end position="213"/>
    </location>
</feature>
<dbReference type="PANTHER" id="PTHR33908">
    <property type="entry name" value="MANNOSYLTRANSFERASE YKCB-RELATED"/>
    <property type="match status" value="1"/>
</dbReference>
<feature type="transmembrane region" description="Helical" evidence="9">
    <location>
        <begin position="53"/>
        <end position="72"/>
    </location>
</feature>
<feature type="transmembrane region" description="Helical" evidence="9">
    <location>
        <begin position="12"/>
        <end position="32"/>
    </location>
</feature>
<dbReference type="GO" id="GO:0016763">
    <property type="term" value="F:pentosyltransferase activity"/>
    <property type="evidence" value="ECO:0007669"/>
    <property type="project" value="TreeGrafter"/>
</dbReference>
<protein>
    <submittedName>
        <fullName evidence="11">Glycosyltransferase family 39 protein</fullName>
        <ecNumber evidence="11">2.4.-.-</ecNumber>
    </submittedName>
</protein>
<dbReference type="RefSeq" id="WP_353942916.1">
    <property type="nucleotide sequence ID" value="NZ_CP159534.1"/>
</dbReference>
<dbReference type="AlphaFoldDB" id="A0AAU8ISP4"/>
<keyword evidence="4 11" id="KW-0808">Transferase</keyword>
<evidence type="ECO:0000313" key="11">
    <source>
        <dbReference type="EMBL" id="XCJ71298.1"/>
    </source>
</evidence>
<feature type="transmembrane region" description="Helical" evidence="9">
    <location>
        <begin position="84"/>
        <end position="106"/>
    </location>
</feature>
<evidence type="ECO:0000256" key="8">
    <source>
        <dbReference type="SAM" id="MobiDB-lite"/>
    </source>
</evidence>
<name>A0AAU8ISP4_9ACTN</name>
<feature type="transmembrane region" description="Helical" evidence="9">
    <location>
        <begin position="341"/>
        <end position="360"/>
    </location>
</feature>
<proteinExistence type="predicted"/>
<evidence type="ECO:0000259" key="10">
    <source>
        <dbReference type="Pfam" id="PF13231"/>
    </source>
</evidence>
<dbReference type="KEGG" id="stac:ABII15_15520"/>
<sequence length="526" mass="55588">MSLITHPGPARARALAVAVPGAVALVLGLWGLDRGTMWRDEAATVMAASRSLPQLWHLLGTIDAVHGLYYLLMHFLLPLYPGEVLLRLPSVCGAAAAACLVAALGTRLVRPRTGLWAGLLYAVSPFTQYYAQEGRSYALVAAGAAAATLLCVRAVREPSGRAWAAYAVAVALTAWLHEFAVLVIPAHAVTLAVTRVPVRVWRGWAGAAAAAAVSLLPLALVTRGQSAQVGWIRRPGRADAEALLRMAAGGHGLLYAATLALVAVAVSRPPARAANGACGIVATALPLALLSPLTLLALSQWHPLYAPRYAFFAFAGVPLLVAAGAEALVSRMPRPAPAATAPALAGLGLIAVAFLAQLPLQEHQRSTHARRDDLGSVARMLSRRLNYGDPLLYVPKTGRKYAEAYPASVAGTRDVSLLSSGARSGTLYGRDVPAAELRARMACLPRLWVYFDAEAARPGWHARTRTDAAKLDVLRQDFRPVRQDRRQSGMVRLYERVGGAAPGCSAAPDASEGARKSPYPTLQPMG</sequence>
<dbReference type="GO" id="GO:0010041">
    <property type="term" value="P:response to iron(III) ion"/>
    <property type="evidence" value="ECO:0007669"/>
    <property type="project" value="TreeGrafter"/>
</dbReference>
<feature type="transmembrane region" description="Helical" evidence="9">
    <location>
        <begin position="137"/>
        <end position="155"/>
    </location>
</feature>
<feature type="transmembrane region" description="Helical" evidence="9">
    <location>
        <begin position="309"/>
        <end position="329"/>
    </location>
</feature>
<feature type="transmembrane region" description="Helical" evidence="9">
    <location>
        <begin position="204"/>
        <end position="221"/>
    </location>
</feature>
<dbReference type="EC" id="2.4.-.-" evidence="11"/>
<keyword evidence="5 9" id="KW-0812">Transmembrane</keyword>
<comment type="subcellular location">
    <subcellularLocation>
        <location evidence="1">Cell membrane</location>
        <topology evidence="1">Multi-pass membrane protein</topology>
    </subcellularLocation>
</comment>
<reference evidence="11" key="1">
    <citation type="submission" date="2024-06" db="EMBL/GenBank/DDBJ databases">
        <title>Streptomyces sp. strain HUAS MG91 genome sequences.</title>
        <authorList>
            <person name="Mo P."/>
        </authorList>
    </citation>
    <scope>NUCLEOTIDE SEQUENCE</scope>
    <source>
        <strain evidence="11">HUAS MG91</strain>
    </source>
</reference>
<dbReference type="InterPro" id="IPR050297">
    <property type="entry name" value="LipidA_mod_glycosyltrf_83"/>
</dbReference>
<evidence type="ECO:0000256" key="1">
    <source>
        <dbReference type="ARBA" id="ARBA00004651"/>
    </source>
</evidence>
<gene>
    <name evidence="11" type="ORF">ABII15_15520</name>
</gene>
<dbReference type="Pfam" id="PF13231">
    <property type="entry name" value="PMT_2"/>
    <property type="match status" value="1"/>
</dbReference>
<evidence type="ECO:0000256" key="7">
    <source>
        <dbReference type="ARBA" id="ARBA00023136"/>
    </source>
</evidence>
<evidence type="ECO:0000256" key="9">
    <source>
        <dbReference type="SAM" id="Phobius"/>
    </source>
</evidence>
<dbReference type="GO" id="GO:0005886">
    <property type="term" value="C:plasma membrane"/>
    <property type="evidence" value="ECO:0007669"/>
    <property type="project" value="UniProtKB-SubCell"/>
</dbReference>
<evidence type="ECO:0000256" key="3">
    <source>
        <dbReference type="ARBA" id="ARBA00022676"/>
    </source>
</evidence>
<evidence type="ECO:0000256" key="4">
    <source>
        <dbReference type="ARBA" id="ARBA00022679"/>
    </source>
</evidence>
<keyword evidence="3 11" id="KW-0328">Glycosyltransferase</keyword>
<feature type="transmembrane region" description="Helical" evidence="9">
    <location>
        <begin position="113"/>
        <end position="131"/>
    </location>
</feature>
<keyword evidence="6 9" id="KW-1133">Transmembrane helix</keyword>
<keyword evidence="7 9" id="KW-0472">Membrane</keyword>
<feature type="transmembrane region" description="Helical" evidence="9">
    <location>
        <begin position="273"/>
        <end position="297"/>
    </location>
</feature>
<dbReference type="GO" id="GO:0009103">
    <property type="term" value="P:lipopolysaccharide biosynthetic process"/>
    <property type="evidence" value="ECO:0007669"/>
    <property type="project" value="UniProtKB-ARBA"/>
</dbReference>
<feature type="transmembrane region" description="Helical" evidence="9">
    <location>
        <begin position="242"/>
        <end position="267"/>
    </location>
</feature>
<organism evidence="11">
    <name type="scientific">Streptomyces tabacisoli</name>
    <dbReference type="NCBI Taxonomy" id="3156398"/>
    <lineage>
        <taxon>Bacteria</taxon>
        <taxon>Bacillati</taxon>
        <taxon>Actinomycetota</taxon>
        <taxon>Actinomycetes</taxon>
        <taxon>Kitasatosporales</taxon>
        <taxon>Streptomycetaceae</taxon>
        <taxon>Streptomyces</taxon>
    </lineage>
</organism>
<evidence type="ECO:0000256" key="6">
    <source>
        <dbReference type="ARBA" id="ARBA00022989"/>
    </source>
</evidence>
<evidence type="ECO:0000256" key="5">
    <source>
        <dbReference type="ARBA" id="ARBA00022692"/>
    </source>
</evidence>
<feature type="region of interest" description="Disordered" evidence="8">
    <location>
        <begin position="500"/>
        <end position="526"/>
    </location>
</feature>
<evidence type="ECO:0000256" key="2">
    <source>
        <dbReference type="ARBA" id="ARBA00022475"/>
    </source>
</evidence>
<accession>A0AAU8ISP4</accession>